<evidence type="ECO:0000313" key="3">
    <source>
        <dbReference type="EMBL" id="EKG16983.1"/>
    </source>
</evidence>
<dbReference type="HOGENOM" id="CLU_003721_0_0_1"/>
<evidence type="ECO:0000259" key="2">
    <source>
        <dbReference type="SMART" id="SM00382"/>
    </source>
</evidence>
<accession>K2RQI2</accession>
<name>K2RQI2_MACPH</name>
<dbReference type="GO" id="GO:0016887">
    <property type="term" value="F:ATP hydrolysis activity"/>
    <property type="evidence" value="ECO:0007669"/>
    <property type="project" value="InterPro"/>
</dbReference>
<proteinExistence type="predicted"/>
<dbReference type="PANTHER" id="PTHR23389:SF21">
    <property type="entry name" value="ATPASE FAMILY AAA DOMAIN-CONTAINING PROTEIN 5"/>
    <property type="match status" value="1"/>
</dbReference>
<dbReference type="Pfam" id="PF00004">
    <property type="entry name" value="AAA"/>
    <property type="match status" value="1"/>
</dbReference>
<evidence type="ECO:0000313" key="4">
    <source>
        <dbReference type="Proteomes" id="UP000007129"/>
    </source>
</evidence>
<dbReference type="OrthoDB" id="9996895at2759"/>
<feature type="compositionally biased region" description="Basic and acidic residues" evidence="1">
    <location>
        <begin position="116"/>
        <end position="127"/>
    </location>
</feature>
<dbReference type="GO" id="GO:0005524">
    <property type="term" value="F:ATP binding"/>
    <property type="evidence" value="ECO:0007669"/>
    <property type="project" value="InterPro"/>
</dbReference>
<feature type="region of interest" description="Disordered" evidence="1">
    <location>
        <begin position="1246"/>
        <end position="1276"/>
    </location>
</feature>
<dbReference type="InterPro" id="IPR027417">
    <property type="entry name" value="P-loop_NTPase"/>
</dbReference>
<gene>
    <name evidence="3" type="ORF">MPH_05809</name>
</gene>
<dbReference type="InterPro" id="IPR003959">
    <property type="entry name" value="ATPase_AAA_core"/>
</dbReference>
<feature type="region of interest" description="Disordered" evidence="1">
    <location>
        <begin position="37"/>
        <end position="319"/>
    </location>
</feature>
<dbReference type="STRING" id="1126212.K2RQI2"/>
<dbReference type="Gene3D" id="3.40.50.300">
    <property type="entry name" value="P-loop containing nucleotide triphosphate hydrolases"/>
    <property type="match status" value="1"/>
</dbReference>
<feature type="compositionally biased region" description="Polar residues" evidence="1">
    <location>
        <begin position="393"/>
        <end position="403"/>
    </location>
</feature>
<dbReference type="PANTHER" id="PTHR23389">
    <property type="entry name" value="CHROMOSOME TRANSMISSION FIDELITY FACTOR 18"/>
    <property type="match status" value="1"/>
</dbReference>
<dbReference type="eggNOG" id="KOG1968">
    <property type="taxonomic scope" value="Eukaryota"/>
</dbReference>
<dbReference type="EMBL" id="AHHD01000258">
    <property type="protein sequence ID" value="EKG16983.1"/>
    <property type="molecule type" value="Genomic_DNA"/>
</dbReference>
<feature type="compositionally biased region" description="Basic and acidic residues" evidence="1">
    <location>
        <begin position="184"/>
        <end position="202"/>
    </location>
</feature>
<feature type="compositionally biased region" description="Basic and acidic residues" evidence="1">
    <location>
        <begin position="296"/>
        <end position="309"/>
    </location>
</feature>
<dbReference type="GO" id="GO:0005634">
    <property type="term" value="C:nucleus"/>
    <property type="evidence" value="ECO:0007669"/>
    <property type="project" value="TreeGrafter"/>
</dbReference>
<feature type="domain" description="AAA+ ATPase" evidence="2">
    <location>
        <begin position="716"/>
        <end position="921"/>
    </location>
</feature>
<feature type="compositionally biased region" description="Basic residues" evidence="1">
    <location>
        <begin position="310"/>
        <end position="319"/>
    </location>
</feature>
<dbReference type="SUPFAM" id="SSF52540">
    <property type="entry name" value="P-loop containing nucleoside triphosphate hydrolases"/>
    <property type="match status" value="1"/>
</dbReference>
<reference evidence="3 4" key="1">
    <citation type="journal article" date="2012" name="BMC Genomics">
        <title>Tools to kill: Genome of one of the most destructive plant pathogenic fungi Macrophomina phaseolina.</title>
        <authorList>
            <person name="Islam M.S."/>
            <person name="Haque M.S."/>
            <person name="Islam M.M."/>
            <person name="Emdad E.M."/>
            <person name="Halim A."/>
            <person name="Hossen Q.M.M."/>
            <person name="Hossain M.Z."/>
            <person name="Ahmed B."/>
            <person name="Rahim S."/>
            <person name="Rahman M.S."/>
            <person name="Alam M.M."/>
            <person name="Hou S."/>
            <person name="Wan X."/>
            <person name="Saito J.A."/>
            <person name="Alam M."/>
        </authorList>
    </citation>
    <scope>NUCLEOTIDE SEQUENCE [LARGE SCALE GENOMIC DNA]</scope>
    <source>
        <strain evidence="3 4">MS6</strain>
    </source>
</reference>
<feature type="region of interest" description="Disordered" evidence="1">
    <location>
        <begin position="352"/>
        <end position="415"/>
    </location>
</feature>
<dbReference type="InterPro" id="IPR003593">
    <property type="entry name" value="AAA+_ATPase"/>
</dbReference>
<evidence type="ECO:0000256" key="1">
    <source>
        <dbReference type="SAM" id="MobiDB-lite"/>
    </source>
</evidence>
<protein>
    <submittedName>
        <fullName evidence="3">ATPase AAA+ type core</fullName>
    </submittedName>
</protein>
<dbReference type="Proteomes" id="UP000007129">
    <property type="component" value="Unassembled WGS sequence"/>
</dbReference>
<dbReference type="SMART" id="SM00382">
    <property type="entry name" value="AAA"/>
    <property type="match status" value="1"/>
</dbReference>
<feature type="compositionally biased region" description="Low complexity" evidence="1">
    <location>
        <begin position="46"/>
        <end position="58"/>
    </location>
</feature>
<feature type="region of interest" description="Disordered" evidence="1">
    <location>
        <begin position="1302"/>
        <end position="1328"/>
    </location>
</feature>
<organism evidence="3 4">
    <name type="scientific">Macrophomina phaseolina (strain MS6)</name>
    <name type="common">Charcoal rot fungus</name>
    <dbReference type="NCBI Taxonomy" id="1126212"/>
    <lineage>
        <taxon>Eukaryota</taxon>
        <taxon>Fungi</taxon>
        <taxon>Dikarya</taxon>
        <taxon>Ascomycota</taxon>
        <taxon>Pezizomycotina</taxon>
        <taxon>Dothideomycetes</taxon>
        <taxon>Dothideomycetes incertae sedis</taxon>
        <taxon>Botryosphaeriales</taxon>
        <taxon>Botryosphaeriaceae</taxon>
        <taxon>Macrophomina</taxon>
    </lineage>
</organism>
<feature type="compositionally biased region" description="Basic and acidic residues" evidence="1">
    <location>
        <begin position="148"/>
        <end position="171"/>
    </location>
</feature>
<dbReference type="GO" id="GO:0003677">
    <property type="term" value="F:DNA binding"/>
    <property type="evidence" value="ECO:0007669"/>
    <property type="project" value="TreeGrafter"/>
</dbReference>
<dbReference type="VEuPathDB" id="FungiDB:MPH_05809"/>
<sequence length="1328" mass="146998">MASAAVGKAMNLADQQGIHPFFARPNRESYAFPFKLSTHGFYSGQPSPSSANEPESAPTNAPPQDENQSSPEEPPKKSPGTGRPLGSKTRSTKRKSDEENAPFKVKQASIAAFAGLKKEADDTRDVTEATSLDADPNIGRRKRQKTATPEHEEFAQNEAEKGGEVVDRGQEQFEQGQRPSWLKQLEDEAKKEPEILLERIEVEASSPNGHEEQHAPIDSEIVLASSPRPANNVDEEKHTPAPPSSPPVTHSSPANLQEATRKTGDHAPPSPSKPSQPKKMLRLNARGRFSSPISKHPKDEPLEPGNERRTRSRGKKKGMKQLIVKISYIKDDERAVRMAEDIDEILAGNKRVPQPRPIHKPDVPLKVSKPIGPPKPTHPFFTGKAARNETKSESNNNAKSTLIETKPLPRRGTAITPGKLKAQMRAADEMSVTPCFGMAATKQRKIIGGIEAPWPWKGIARVGDCDEWQMTMESSSGADNSQLPFCERRKFKGVEYAVPDTEAILSLVMHDLRIGTMWQDDSQAKDDGVSRFPKRLLTTGPEIRRRVQSELHAFRPTPASPGDNRENQHFQDGNMLHPALKSLFNSILDTLTPFDRGLCESLPWVLKYAPKRAVDVLGSSIEVSALRKWLEALKVNAVEGALKELVVKSKKNGVVKAPKKKRKKEDLDDFVVSDDNGLDELTDPDEASCPDSSHGALKSMIRLGGEVDDLGAGRKLHNLVLLSGPHGSGKTAAVFAVAKELDFEVFEINAGSRRSGKDVLERIGDMTENHLVQRQVREQPEQPSADSDAERLTDAIQNDIQSGRQKNMSSFFKPVVSTRAKPTITEAKQLETKATKQNVQATLGKTKQRQKQSLILLEEVDVLFEEDKNFWQTVEHLAVHSKRPIVMTCTDESLVRLNESSLHAILRMSPAATELATDYLLLLAAKEGHLLPRRSIADLYESKNHDLRASIMELNFWCQMAVGDRKGGLEWIYQRWPPGTDIDEHGQTLRVASDGTYQTGMGWIGHDVAVEDDHVGFDKEYELMLQLTESWNIEPENYSSLPRADDLMEVEATTPHARLKALQDVEQYLELSSAADVYCRVGVPTRDQPVMDPTQPPLPEKSLANFTDGYTFIQADAMTDFTNFDTHLAVSSHLAARRSGLSIAGLQADPTKAFPQFDEVGIADAVLAHLSSTRQPRFLSRTDFFVFDPLAEPPTAALSSSAPGSMTASSFDRTFRIIVEDLAPYVRNITMYELRLEQDRMRGLMSADGGGKPPKRQRTTRAARSALEGGKRENTRRERWFGQSLNLAAVMKTAGREWAGMGASLERREYTPSVAGSARGGSDVEREP</sequence>
<comment type="caution">
    <text evidence="3">The sequence shown here is derived from an EMBL/GenBank/DDBJ whole genome shotgun (WGS) entry which is preliminary data.</text>
</comment>
<dbReference type="InParanoid" id="K2RQI2"/>